<feature type="region of interest" description="Disordered" evidence="1">
    <location>
        <begin position="61"/>
        <end position="83"/>
    </location>
</feature>
<accession>A0ABP3APW2</accession>
<evidence type="ECO:0000313" key="3">
    <source>
        <dbReference type="Proteomes" id="UP000020681"/>
    </source>
</evidence>
<gene>
    <name evidence="2" type="ORF">I551_1796</name>
</gene>
<evidence type="ECO:0000313" key="2">
    <source>
        <dbReference type="EMBL" id="EUA91754.1"/>
    </source>
</evidence>
<protein>
    <submittedName>
        <fullName evidence="2">Conserved secretory domain protein</fullName>
    </submittedName>
</protein>
<keyword evidence="3" id="KW-1185">Reference proteome</keyword>
<reference evidence="2 3" key="1">
    <citation type="submission" date="2014-01" db="EMBL/GenBank/DDBJ databases">
        <authorList>
            <person name="Dobos K."/>
            <person name="Lenaerts A."/>
            <person name="Ordway D."/>
            <person name="DeGroote M.A."/>
            <person name="Parker T."/>
            <person name="Sizemore C."/>
            <person name="Tallon L.J."/>
            <person name="Sadzewicz L.K."/>
            <person name="Sengamalay N."/>
            <person name="Fraser C.M."/>
            <person name="Hine E."/>
            <person name="Shefchek K.A."/>
            <person name="Das S.P."/>
            <person name="Tettelin H."/>
        </authorList>
    </citation>
    <scope>NUCLEOTIDE SEQUENCE [LARGE SCALE GENOMIC DNA]</scope>
    <source>
        <strain evidence="2 3">Harvey</strain>
    </source>
</reference>
<dbReference type="EMBL" id="JAOL01000085">
    <property type="protein sequence ID" value="EUA91754.1"/>
    <property type="molecule type" value="Genomic_DNA"/>
</dbReference>
<organism evidence="2 3">
    <name type="scientific">Mycobacterium ulcerans str. Harvey</name>
    <dbReference type="NCBI Taxonomy" id="1299332"/>
    <lineage>
        <taxon>Bacteria</taxon>
        <taxon>Bacillati</taxon>
        <taxon>Actinomycetota</taxon>
        <taxon>Actinomycetes</taxon>
        <taxon>Mycobacteriales</taxon>
        <taxon>Mycobacteriaceae</taxon>
        <taxon>Mycobacterium</taxon>
        <taxon>Mycobacterium ulcerans group</taxon>
    </lineage>
</organism>
<name>A0ABP3APW2_MYCUL</name>
<dbReference type="Proteomes" id="UP000020681">
    <property type="component" value="Unassembled WGS sequence"/>
</dbReference>
<sequence length="83" mass="8535">MLEKMPTVVMDSSTYGVPVNSPQGYKVTVADAVRIDNSGNFVHSAPWSVGARASAMSVTAASTSARPTPSGSSTTSAAVTRSW</sequence>
<proteinExistence type="predicted"/>
<dbReference type="InterPro" id="IPR038063">
    <property type="entry name" value="Transpep_catalytic_dom"/>
</dbReference>
<evidence type="ECO:0000256" key="1">
    <source>
        <dbReference type="SAM" id="MobiDB-lite"/>
    </source>
</evidence>
<dbReference type="Gene3D" id="2.40.440.10">
    <property type="entry name" value="L,D-transpeptidase catalytic domain-like"/>
    <property type="match status" value="1"/>
</dbReference>
<comment type="caution">
    <text evidence="2">The sequence shown here is derived from an EMBL/GenBank/DDBJ whole genome shotgun (WGS) entry which is preliminary data.</text>
</comment>